<dbReference type="Gene3D" id="2.170.150.10">
    <property type="entry name" value="Metal Binding Protein, Guanine Nucleotide Exchange Factor, Chain A"/>
    <property type="match status" value="1"/>
</dbReference>
<evidence type="ECO:0000313" key="6">
    <source>
        <dbReference type="EMBL" id="TIB11916.1"/>
    </source>
</evidence>
<dbReference type="InterPro" id="IPR011323">
    <property type="entry name" value="Mss4/transl-control_tumour"/>
</dbReference>
<evidence type="ECO:0000256" key="4">
    <source>
        <dbReference type="ARBA" id="ARBA00022927"/>
    </source>
</evidence>
<dbReference type="GO" id="GO:0004059">
    <property type="term" value="F:aralkylamine N-acetyltransferase activity"/>
    <property type="evidence" value="ECO:0007669"/>
    <property type="project" value="TreeGrafter"/>
</dbReference>
<evidence type="ECO:0000313" key="7">
    <source>
        <dbReference type="Proteomes" id="UP000306954"/>
    </source>
</evidence>
<dbReference type="SUPFAM" id="SSF51316">
    <property type="entry name" value="Mss4-like"/>
    <property type="match status" value="1"/>
</dbReference>
<dbReference type="Pfam" id="PF04421">
    <property type="entry name" value="Mss4"/>
    <property type="match status" value="1"/>
</dbReference>
<evidence type="ECO:0008006" key="8">
    <source>
        <dbReference type="Google" id="ProtNLM"/>
    </source>
</evidence>
<dbReference type="GO" id="GO:0005085">
    <property type="term" value="F:guanyl-nucleotide exchange factor activity"/>
    <property type="evidence" value="ECO:0007669"/>
    <property type="project" value="UniProtKB-KW"/>
</dbReference>
<keyword evidence="2" id="KW-0344">Guanine-nucleotide releasing factor</keyword>
<dbReference type="SUPFAM" id="SSF55729">
    <property type="entry name" value="Acyl-CoA N-acyltransferases (Nat)"/>
    <property type="match status" value="1"/>
</dbReference>
<dbReference type="InterPro" id="IPR051635">
    <property type="entry name" value="SNAT-like"/>
</dbReference>
<sequence length="336" mass="37966">MGDGRTTQTANKTRMFDDNYIIDRLEKEEVAAAYEIEAASSADDGDLVTTHDQLEYRHRYACDLFLGIFSQPRTKGLLGYVSGTLSNDDALSTAHDPSGHTVCIHSLSVHPQHRDSHIPEKLFAEYMRRLDESSYNRAVVHARKQRVPFFEHFKFKLTKEAEDGDKRQSDLFELVYDIIPQRRPTLSQADILAALNKPQPKPSPLTLTPFTDHSSYDAFVSELKNSRNARCPRDGCRSLVFLAREAELKDLDTVHPLSILLPNKEFSHPSLPPPHMTKAWRLPSPMSFENITFSKIAPGTPANVSKFLACGECEIGSLGWVDNSGCWIDMKRVLYE</sequence>
<protein>
    <recommendedName>
        <fullName evidence="8">N-acetyltransferase domain-containing protein</fullName>
    </recommendedName>
</protein>
<dbReference type="GO" id="GO:0015031">
    <property type="term" value="P:protein transport"/>
    <property type="evidence" value="ECO:0007669"/>
    <property type="project" value="UniProtKB-KW"/>
</dbReference>
<reference evidence="6 7" key="1">
    <citation type="submission" date="2019-03" db="EMBL/GenBank/DDBJ databases">
        <title>Sequencing 23 genomes of Wallemia ichthyophaga.</title>
        <authorList>
            <person name="Gostincar C."/>
        </authorList>
    </citation>
    <scope>NUCLEOTIDE SEQUENCE [LARGE SCALE GENOMIC DNA]</scope>
    <source>
        <strain evidence="6 7">EXF-8621</strain>
    </source>
</reference>
<proteinExistence type="predicted"/>
<keyword evidence="1" id="KW-0813">Transport</keyword>
<evidence type="ECO:0000256" key="5">
    <source>
        <dbReference type="ARBA" id="ARBA00023315"/>
    </source>
</evidence>
<accession>A0A4T0J1P2</accession>
<dbReference type="InterPro" id="IPR011057">
    <property type="entry name" value="Mss4-like_sf"/>
</dbReference>
<evidence type="ECO:0000256" key="3">
    <source>
        <dbReference type="ARBA" id="ARBA00022679"/>
    </source>
</evidence>
<dbReference type="PANTHER" id="PTHR10908:SF0">
    <property type="entry name" value="SEROTONIN N-ACETYLTRANSFERASE"/>
    <property type="match status" value="1"/>
</dbReference>
<keyword evidence="4" id="KW-0653">Protein transport</keyword>
<dbReference type="Proteomes" id="UP000306954">
    <property type="component" value="Unassembled WGS sequence"/>
</dbReference>
<keyword evidence="5" id="KW-0012">Acyltransferase</keyword>
<dbReference type="EMBL" id="SPOF01000021">
    <property type="protein sequence ID" value="TIB11916.1"/>
    <property type="molecule type" value="Genomic_DNA"/>
</dbReference>
<dbReference type="InterPro" id="IPR007515">
    <property type="entry name" value="Mss4"/>
</dbReference>
<dbReference type="GO" id="GO:0007264">
    <property type="term" value="P:small GTPase-mediated signal transduction"/>
    <property type="evidence" value="ECO:0007669"/>
    <property type="project" value="InterPro"/>
</dbReference>
<keyword evidence="3" id="KW-0808">Transferase</keyword>
<comment type="caution">
    <text evidence="6">The sequence shown here is derived from an EMBL/GenBank/DDBJ whole genome shotgun (WGS) entry which is preliminary data.</text>
</comment>
<evidence type="ECO:0000256" key="1">
    <source>
        <dbReference type="ARBA" id="ARBA00022448"/>
    </source>
</evidence>
<dbReference type="GO" id="GO:0005737">
    <property type="term" value="C:cytoplasm"/>
    <property type="evidence" value="ECO:0007669"/>
    <property type="project" value="TreeGrafter"/>
</dbReference>
<evidence type="ECO:0000256" key="2">
    <source>
        <dbReference type="ARBA" id="ARBA00022658"/>
    </source>
</evidence>
<organism evidence="6 7">
    <name type="scientific">Wallemia ichthyophaga</name>
    <dbReference type="NCBI Taxonomy" id="245174"/>
    <lineage>
        <taxon>Eukaryota</taxon>
        <taxon>Fungi</taxon>
        <taxon>Dikarya</taxon>
        <taxon>Basidiomycota</taxon>
        <taxon>Wallemiomycotina</taxon>
        <taxon>Wallemiomycetes</taxon>
        <taxon>Wallemiales</taxon>
        <taxon>Wallemiaceae</taxon>
        <taxon>Wallemia</taxon>
    </lineage>
</organism>
<dbReference type="PROSITE" id="PS51796">
    <property type="entry name" value="MSS4"/>
    <property type="match status" value="1"/>
</dbReference>
<dbReference type="PANTHER" id="PTHR10908">
    <property type="entry name" value="SEROTONIN N-ACETYLTRANSFERASE"/>
    <property type="match status" value="1"/>
</dbReference>
<dbReference type="AlphaFoldDB" id="A0A4T0J1P2"/>
<name>A0A4T0J1P2_WALIC</name>
<dbReference type="Gene3D" id="3.40.630.30">
    <property type="match status" value="1"/>
</dbReference>
<gene>
    <name evidence="6" type="ORF">E3P90_02225</name>
</gene>
<dbReference type="InterPro" id="IPR016181">
    <property type="entry name" value="Acyl_CoA_acyltransferase"/>
</dbReference>